<gene>
    <name evidence="3" type="ORF">HOLleu_40872</name>
</gene>
<dbReference type="Proteomes" id="UP001152320">
    <property type="component" value="Chromosome 22"/>
</dbReference>
<feature type="chain" id="PRO_5040224909" evidence="1">
    <location>
        <begin position="19"/>
        <end position="154"/>
    </location>
</feature>
<dbReference type="Pfam" id="PF23334">
    <property type="entry name" value="VWC2L_2nd"/>
    <property type="match status" value="1"/>
</dbReference>
<dbReference type="PROSITE" id="PS01208">
    <property type="entry name" value="VWFC_1"/>
    <property type="match status" value="2"/>
</dbReference>
<proteinExistence type="predicted"/>
<dbReference type="Gene3D" id="6.20.200.20">
    <property type="match status" value="2"/>
</dbReference>
<evidence type="ECO:0000313" key="4">
    <source>
        <dbReference type="Proteomes" id="UP001152320"/>
    </source>
</evidence>
<evidence type="ECO:0000259" key="2">
    <source>
        <dbReference type="PROSITE" id="PS50184"/>
    </source>
</evidence>
<dbReference type="InterPro" id="IPR052624">
    <property type="entry name" value="CRIM1"/>
</dbReference>
<accession>A0A9Q0YFQ4</accession>
<dbReference type="OrthoDB" id="8173378at2759"/>
<dbReference type="SMART" id="SM00214">
    <property type="entry name" value="VWC"/>
    <property type="match status" value="2"/>
</dbReference>
<feature type="signal peptide" evidence="1">
    <location>
        <begin position="1"/>
        <end position="18"/>
    </location>
</feature>
<sequence length="154" mass="17089">MLVELSLLVFLAFGAVSSDSYSYSYELEKPCFYTGKVYWSGDKWKPTPCSRCTCDDGNSKCKFRTCPEIECSGPLKESREQCCPICQGKVISVTEVDYCYWRGQTYSNGEKFSLNPCTDCECNYGEGSCVVRSCPPAPCSNPVDVEGKCCPVCL</sequence>
<feature type="domain" description="VWFC" evidence="2">
    <location>
        <begin position="29"/>
        <end position="87"/>
    </location>
</feature>
<dbReference type="Pfam" id="PF00093">
    <property type="entry name" value="VWC"/>
    <property type="match status" value="1"/>
</dbReference>
<keyword evidence="4" id="KW-1185">Reference proteome</keyword>
<reference evidence="3" key="1">
    <citation type="submission" date="2021-10" db="EMBL/GenBank/DDBJ databases">
        <title>Tropical sea cucumber genome reveals ecological adaptation and Cuvierian tubules defense mechanism.</title>
        <authorList>
            <person name="Chen T."/>
        </authorList>
    </citation>
    <scope>NUCLEOTIDE SEQUENCE</scope>
    <source>
        <strain evidence="3">Nanhai2018</strain>
        <tissue evidence="3">Muscle</tissue>
    </source>
</reference>
<dbReference type="InterPro" id="IPR001007">
    <property type="entry name" value="VWF_dom"/>
</dbReference>
<dbReference type="AlphaFoldDB" id="A0A9Q0YFQ4"/>
<evidence type="ECO:0000256" key="1">
    <source>
        <dbReference type="SAM" id="SignalP"/>
    </source>
</evidence>
<dbReference type="EMBL" id="JAIZAY010000022">
    <property type="protein sequence ID" value="KAJ8021099.1"/>
    <property type="molecule type" value="Genomic_DNA"/>
</dbReference>
<organism evidence="3 4">
    <name type="scientific">Holothuria leucospilota</name>
    <name type="common">Black long sea cucumber</name>
    <name type="synonym">Mertensiothuria leucospilota</name>
    <dbReference type="NCBI Taxonomy" id="206669"/>
    <lineage>
        <taxon>Eukaryota</taxon>
        <taxon>Metazoa</taxon>
        <taxon>Echinodermata</taxon>
        <taxon>Eleutherozoa</taxon>
        <taxon>Echinozoa</taxon>
        <taxon>Holothuroidea</taxon>
        <taxon>Aspidochirotacea</taxon>
        <taxon>Aspidochirotida</taxon>
        <taxon>Holothuriidae</taxon>
        <taxon>Holothuria</taxon>
    </lineage>
</organism>
<dbReference type="PROSITE" id="PS50184">
    <property type="entry name" value="VWFC_2"/>
    <property type="match status" value="2"/>
</dbReference>
<keyword evidence="1" id="KW-0732">Signal</keyword>
<evidence type="ECO:0000313" key="3">
    <source>
        <dbReference type="EMBL" id="KAJ8021099.1"/>
    </source>
</evidence>
<comment type="caution">
    <text evidence="3">The sequence shown here is derived from an EMBL/GenBank/DDBJ whole genome shotgun (WGS) entry which is preliminary data.</text>
</comment>
<dbReference type="SUPFAM" id="SSF57603">
    <property type="entry name" value="FnI-like domain"/>
    <property type="match status" value="2"/>
</dbReference>
<dbReference type="PANTHER" id="PTHR46439">
    <property type="entry name" value="CYSTEINE-RICH MOTOR NEURON 1 PROTEIN"/>
    <property type="match status" value="1"/>
</dbReference>
<protein>
    <submittedName>
        <fullName evidence="3">Cysteine-rich motor neuron 1 protein</fullName>
    </submittedName>
</protein>
<name>A0A9Q0YFQ4_HOLLE</name>
<feature type="domain" description="VWFC" evidence="2">
    <location>
        <begin position="97"/>
        <end position="154"/>
    </location>
</feature>